<sequence length="237" mass="26210">MLLQLLMNWRASKMAWFDREILWPTLVPLTPAQIAANNQMRDGWKASVSNGDWDAESEVALDEARRMYDAEQERRKGADTKAGVYLATVTALIPVLASLLPSLWSDKTNKVLGAISLTVFALAVIYVLRAGYCAFCVLRVSAANTVGANDISQSWSTSQPVASLAKNIALKVIDNYPGNNAKVSHIKLAHDYLLRAFLVFAVLLAVQALWPCAAWVIEEITKHMAPEVRQPLMMCYS</sequence>
<organism evidence="2 3">
    <name type="scientific">Pseudomonas syringae pv. coriandricola</name>
    <dbReference type="NCBI Taxonomy" id="264453"/>
    <lineage>
        <taxon>Bacteria</taxon>
        <taxon>Pseudomonadati</taxon>
        <taxon>Pseudomonadota</taxon>
        <taxon>Gammaproteobacteria</taxon>
        <taxon>Pseudomonadales</taxon>
        <taxon>Pseudomonadaceae</taxon>
        <taxon>Pseudomonas</taxon>
    </lineage>
</organism>
<dbReference type="EMBL" id="RBTT01000186">
    <property type="protein sequence ID" value="RMU08264.1"/>
    <property type="molecule type" value="Genomic_DNA"/>
</dbReference>
<reference evidence="2 3" key="1">
    <citation type="submission" date="2018-08" db="EMBL/GenBank/DDBJ databases">
        <title>Recombination of ecologically and evolutionarily significant loci maintains genetic cohesion in the Pseudomonas syringae species complex.</title>
        <authorList>
            <person name="Dillon M."/>
            <person name="Thakur S."/>
            <person name="Almeida R.N.D."/>
            <person name="Weir B.S."/>
            <person name="Guttman D.S."/>
        </authorList>
    </citation>
    <scope>NUCLEOTIDE SEQUENCE [LARGE SCALE GENOMIC DNA]</scope>
    <source>
        <strain evidence="2 3">ICMP 9829</strain>
    </source>
</reference>
<evidence type="ECO:0000313" key="3">
    <source>
        <dbReference type="Proteomes" id="UP000274212"/>
    </source>
</evidence>
<proteinExistence type="predicted"/>
<comment type="caution">
    <text evidence="2">The sequence shown here is derived from an EMBL/GenBank/DDBJ whole genome shotgun (WGS) entry which is preliminary data.</text>
</comment>
<name>A0A3M4UF04_9PSED</name>
<feature type="transmembrane region" description="Helical" evidence="1">
    <location>
        <begin position="192"/>
        <end position="217"/>
    </location>
</feature>
<keyword evidence="1" id="KW-1133">Transmembrane helix</keyword>
<keyword evidence="1" id="KW-0812">Transmembrane</keyword>
<evidence type="ECO:0000256" key="1">
    <source>
        <dbReference type="SAM" id="Phobius"/>
    </source>
</evidence>
<feature type="transmembrane region" description="Helical" evidence="1">
    <location>
        <begin position="84"/>
        <end position="104"/>
    </location>
</feature>
<dbReference type="AlphaFoldDB" id="A0A3M4UF04"/>
<gene>
    <name evidence="2" type="ORF">ALP36_01993</name>
</gene>
<keyword evidence="1" id="KW-0472">Membrane</keyword>
<evidence type="ECO:0000313" key="2">
    <source>
        <dbReference type="EMBL" id="RMU08264.1"/>
    </source>
</evidence>
<feature type="transmembrane region" description="Helical" evidence="1">
    <location>
        <begin position="110"/>
        <end position="128"/>
    </location>
</feature>
<accession>A0A3M4UF04</accession>
<dbReference type="Proteomes" id="UP000274212">
    <property type="component" value="Unassembled WGS sequence"/>
</dbReference>
<protein>
    <submittedName>
        <fullName evidence="2">Uncharacterized protein</fullName>
    </submittedName>
</protein>